<keyword evidence="6" id="KW-0012">Acyltransferase</keyword>
<evidence type="ECO:0000256" key="2">
    <source>
        <dbReference type="ARBA" id="ARBA00010712"/>
    </source>
</evidence>
<keyword evidence="5" id="KW-0808">Transferase</keyword>
<evidence type="ECO:0000256" key="6">
    <source>
        <dbReference type="ARBA" id="ARBA00023315"/>
    </source>
</evidence>
<gene>
    <name evidence="9" type="ORF">LCGC14_0484310</name>
</gene>
<organism evidence="9">
    <name type="scientific">marine sediment metagenome</name>
    <dbReference type="NCBI Taxonomy" id="412755"/>
    <lineage>
        <taxon>unclassified sequences</taxon>
        <taxon>metagenomes</taxon>
        <taxon>ecological metagenomes</taxon>
    </lineage>
</organism>
<evidence type="ECO:0000259" key="8">
    <source>
        <dbReference type="PROSITE" id="PS51186"/>
    </source>
</evidence>
<dbReference type="InterPro" id="IPR000182">
    <property type="entry name" value="GNAT_dom"/>
</dbReference>
<evidence type="ECO:0000313" key="9">
    <source>
        <dbReference type="EMBL" id="KKN65181.1"/>
    </source>
</evidence>
<dbReference type="Gene3D" id="3.40.630.30">
    <property type="match status" value="1"/>
</dbReference>
<reference evidence="9" key="1">
    <citation type="journal article" date="2015" name="Nature">
        <title>Complex archaea that bridge the gap between prokaryotes and eukaryotes.</title>
        <authorList>
            <person name="Spang A."/>
            <person name="Saw J.H."/>
            <person name="Jorgensen S.L."/>
            <person name="Zaremba-Niedzwiedzka K."/>
            <person name="Martijn J."/>
            <person name="Lind A.E."/>
            <person name="van Eijk R."/>
            <person name="Schleper C."/>
            <person name="Guy L."/>
            <person name="Ettema T.J."/>
        </authorList>
    </citation>
    <scope>NUCLEOTIDE SEQUENCE</scope>
</reference>
<dbReference type="InterPro" id="IPR012772">
    <property type="entry name" value="Ectoine_EctA"/>
</dbReference>
<evidence type="ECO:0000256" key="1">
    <source>
        <dbReference type="ARBA" id="ARBA00004978"/>
    </source>
</evidence>
<comment type="pathway">
    <text evidence="1">Amine and polyamine biosynthesis; ectoine biosynthesis; L-ectoine from L-aspartate 4-semialdehyde: step 2/3.</text>
</comment>
<evidence type="ECO:0000256" key="5">
    <source>
        <dbReference type="ARBA" id="ARBA00022679"/>
    </source>
</evidence>
<comment type="similarity">
    <text evidence="2">Belongs to the acetyltransferase family. EctA subfamily.</text>
</comment>
<dbReference type="NCBIfam" id="TIGR02406">
    <property type="entry name" value="ectoine_EctA"/>
    <property type="match status" value="1"/>
</dbReference>
<name>A0A0F9UVJ6_9ZZZZ</name>
<evidence type="ECO:0000256" key="4">
    <source>
        <dbReference type="ARBA" id="ARBA00017935"/>
    </source>
</evidence>
<comment type="caution">
    <text evidence="9">The sequence shown here is derived from an EMBL/GenBank/DDBJ whole genome shotgun (WGS) entry which is preliminary data.</text>
</comment>
<dbReference type="UniPathway" id="UPA00067">
    <property type="reaction ID" value="UER00122"/>
</dbReference>
<protein>
    <recommendedName>
        <fullName evidence="4">L-2,4-diaminobutyric acid acetyltransferase</fullName>
        <ecNumber evidence="3">2.3.1.178</ecNumber>
    </recommendedName>
</protein>
<dbReference type="AlphaFoldDB" id="A0A0F9UVJ6"/>
<dbReference type="Pfam" id="PF00583">
    <property type="entry name" value="Acetyltransf_1"/>
    <property type="match status" value="1"/>
</dbReference>
<dbReference type="PROSITE" id="PS51186">
    <property type="entry name" value="GNAT"/>
    <property type="match status" value="1"/>
</dbReference>
<dbReference type="EC" id="2.3.1.178" evidence="3"/>
<accession>A0A0F9UVJ6</accession>
<dbReference type="GO" id="GO:0019491">
    <property type="term" value="P:ectoine biosynthetic process"/>
    <property type="evidence" value="ECO:0007669"/>
    <property type="project" value="UniProtKB-UniPathway"/>
</dbReference>
<dbReference type="SUPFAM" id="SSF55729">
    <property type="entry name" value="Acyl-CoA N-acyltransferases (Nat)"/>
    <property type="match status" value="1"/>
</dbReference>
<sequence>MEKTIDTSHKDLIFSNPVLSDGHAIYQLIKSCPPLDLNSSYLYFLQASHFADTCIVVKKDGVIIGFLSAYYQPDKPHTLFVWQVAIAESARGRGLAKAMLLELLKCQPKDSAMTEIACTISPSNKASQGLFASFASKHGLVMQVSAFINEAHFGDENHEAEELYVLKAADNTKLIPYFS</sequence>
<evidence type="ECO:0000256" key="7">
    <source>
        <dbReference type="ARBA" id="ARBA00048924"/>
    </source>
</evidence>
<dbReference type="EMBL" id="LAZR01000532">
    <property type="protein sequence ID" value="KKN65181.1"/>
    <property type="molecule type" value="Genomic_DNA"/>
</dbReference>
<comment type="catalytic activity">
    <reaction evidence="7">
        <text>L-2,4-diaminobutanoate + acetyl-CoA = (2S)-4-acetamido-2-aminobutanoate + CoA + H(+)</text>
        <dbReference type="Rhea" id="RHEA:16901"/>
        <dbReference type="ChEBI" id="CHEBI:15378"/>
        <dbReference type="ChEBI" id="CHEBI:57287"/>
        <dbReference type="ChEBI" id="CHEBI:57288"/>
        <dbReference type="ChEBI" id="CHEBI:58761"/>
        <dbReference type="ChEBI" id="CHEBI:58929"/>
        <dbReference type="EC" id="2.3.1.178"/>
    </reaction>
</comment>
<dbReference type="CDD" id="cd04301">
    <property type="entry name" value="NAT_SF"/>
    <property type="match status" value="1"/>
</dbReference>
<feature type="domain" description="N-acetyltransferase" evidence="8">
    <location>
        <begin position="12"/>
        <end position="176"/>
    </location>
</feature>
<evidence type="ECO:0000256" key="3">
    <source>
        <dbReference type="ARBA" id="ARBA00012355"/>
    </source>
</evidence>
<dbReference type="GO" id="GO:0033816">
    <property type="term" value="F:diaminobutyrate acetyltransferase activity"/>
    <property type="evidence" value="ECO:0007669"/>
    <property type="project" value="UniProtKB-EC"/>
</dbReference>
<proteinExistence type="inferred from homology"/>
<dbReference type="InterPro" id="IPR016181">
    <property type="entry name" value="Acyl_CoA_acyltransferase"/>
</dbReference>